<gene>
    <name evidence="4" type="ORF">EXD82_03095</name>
</gene>
<dbReference type="AlphaFoldDB" id="A0A544QWM0"/>
<feature type="signal peptide" evidence="2">
    <location>
        <begin position="1"/>
        <end position="25"/>
    </location>
</feature>
<evidence type="ECO:0000313" key="4">
    <source>
        <dbReference type="EMBL" id="TQQ85096.1"/>
    </source>
</evidence>
<dbReference type="Pfam" id="PF03318">
    <property type="entry name" value="ETX_MTX2"/>
    <property type="match status" value="1"/>
</dbReference>
<dbReference type="Gene3D" id="2.60.20.10">
    <property type="entry name" value="Crystallins"/>
    <property type="match status" value="1"/>
</dbReference>
<name>A0A544QWM0_9FIRM</name>
<dbReference type="InterPro" id="IPR004991">
    <property type="entry name" value="Aerolysin-like"/>
</dbReference>
<evidence type="ECO:0000313" key="5">
    <source>
        <dbReference type="Proteomes" id="UP000317863"/>
    </source>
</evidence>
<dbReference type="InterPro" id="IPR001064">
    <property type="entry name" value="Beta/gamma_crystallin"/>
</dbReference>
<reference evidence="4 5" key="1">
    <citation type="submission" date="2019-02" db="EMBL/GenBank/DDBJ databases">
        <title>Peptostreptococcaceae bacterium ZHW00191 nov., a new bacterium isolated from the human gut.</title>
        <authorList>
            <person name="Zhou H.-W."/>
            <person name="Chen X.-J."/>
        </authorList>
    </citation>
    <scope>NUCLEOTIDE SEQUENCE [LARGE SCALE GENOMIC DNA]</scope>
    <source>
        <strain evidence="4 5">ZHW00191</strain>
    </source>
</reference>
<protein>
    <recommendedName>
        <fullName evidence="3">Beta/gamma crystallin 'Greek key' domain-containing protein</fullName>
    </recommendedName>
</protein>
<keyword evidence="5" id="KW-1185">Reference proteome</keyword>
<dbReference type="RefSeq" id="WP_142535453.1">
    <property type="nucleotide sequence ID" value="NZ_SGJB01000004.1"/>
</dbReference>
<dbReference type="PROSITE" id="PS50915">
    <property type="entry name" value="CRYSTALLIN_BETA_GAMMA"/>
    <property type="match status" value="1"/>
</dbReference>
<feature type="chain" id="PRO_5021955763" description="Beta/gamma crystallin 'Greek key' domain-containing protein" evidence="2">
    <location>
        <begin position="26"/>
        <end position="393"/>
    </location>
</feature>
<evidence type="ECO:0000259" key="3">
    <source>
        <dbReference type="PROSITE" id="PS50915"/>
    </source>
</evidence>
<dbReference type="CDD" id="cd20223">
    <property type="entry name" value="PFM_epsilon-toxin-like"/>
    <property type="match status" value="1"/>
</dbReference>
<dbReference type="SUPFAM" id="SSF56973">
    <property type="entry name" value="Aerolisin/ETX pore-forming domain"/>
    <property type="match status" value="1"/>
</dbReference>
<feature type="compositionally biased region" description="Low complexity" evidence="1">
    <location>
        <begin position="366"/>
        <end position="380"/>
    </location>
</feature>
<feature type="domain" description="Beta/gamma crystallin 'Greek key'" evidence="3">
    <location>
        <begin position="34"/>
        <end position="75"/>
    </location>
</feature>
<keyword evidence="2" id="KW-0732">Signal</keyword>
<dbReference type="EMBL" id="SGJB01000004">
    <property type="protein sequence ID" value="TQQ85096.1"/>
    <property type="molecule type" value="Genomic_DNA"/>
</dbReference>
<accession>A0A544QWM0</accession>
<evidence type="ECO:0000256" key="2">
    <source>
        <dbReference type="SAM" id="SignalP"/>
    </source>
</evidence>
<organism evidence="4 5">
    <name type="scientific">Peptacetobacter hominis</name>
    <dbReference type="NCBI Taxonomy" id="2743610"/>
    <lineage>
        <taxon>Bacteria</taxon>
        <taxon>Bacillati</taxon>
        <taxon>Bacillota</taxon>
        <taxon>Clostridia</taxon>
        <taxon>Peptostreptococcales</taxon>
        <taxon>Peptostreptococcaceae</taxon>
        <taxon>Peptacetobacter</taxon>
    </lineage>
</organism>
<comment type="caution">
    <text evidence="4">The sequence shown here is derived from an EMBL/GenBank/DDBJ whole genome shotgun (WGS) entry which is preliminary data.</text>
</comment>
<evidence type="ECO:0000256" key="1">
    <source>
        <dbReference type="SAM" id="MobiDB-lite"/>
    </source>
</evidence>
<dbReference type="Gene3D" id="2.170.15.10">
    <property type="entry name" value="Proaerolysin, chain A, domain 3"/>
    <property type="match status" value="1"/>
</dbReference>
<dbReference type="Proteomes" id="UP000317863">
    <property type="component" value="Unassembled WGS sequence"/>
</dbReference>
<sequence>MKSMKSTAKKVIISAAIIGMLSSNAAIFADEATQGVALYRDDDYQGVHTYLKEGNHNLSKYEFGGGNLSSIKVPYGYIVTLRTESGKHRLVLGQGEYHSLSEQGFENLAFTAEVKHYQAAEYEAELARLKKTKEFEAQAEKEINDRVQGNPVSQYWDATLNDVKVENIKNSESTNLDMIFGGSTRLTNTTNEKVTLTSQAFDFAETNTVTSATTNSIGTSVSASASFNVPVVGSLNTTVSTQYNFSDTETKSDSKTVTYKVPSQTITLNPGQTVEVRARLEKVKTSGKVKLVGNLTATERGYVSLTRLMGSGHHYSWKEYSRKPYEFHFDGKRVEGEGTYTADYGANLYIDVVNIDTKETKTFKAETTSNSDRSANSSASVINATPMNIDMTK</sequence>
<dbReference type="OrthoDB" id="1770632at2"/>
<feature type="region of interest" description="Disordered" evidence="1">
    <location>
        <begin position="366"/>
        <end position="393"/>
    </location>
</feature>
<proteinExistence type="predicted"/>